<protein>
    <recommendedName>
        <fullName evidence="1">Putative antitoxin VapB45-like DNA-binding HTH domain-containing protein</fullName>
    </recommendedName>
</protein>
<proteinExistence type="predicted"/>
<evidence type="ECO:0000259" key="1">
    <source>
        <dbReference type="Pfam" id="PF21321"/>
    </source>
</evidence>
<dbReference type="EMBL" id="VRLW01000001">
    <property type="protein sequence ID" value="KAA1260861.1"/>
    <property type="molecule type" value="Genomic_DNA"/>
</dbReference>
<organism evidence="2 3">
    <name type="scientific">Rubripirellula obstinata</name>
    <dbReference type="NCBI Taxonomy" id="406547"/>
    <lineage>
        <taxon>Bacteria</taxon>
        <taxon>Pseudomonadati</taxon>
        <taxon>Planctomycetota</taxon>
        <taxon>Planctomycetia</taxon>
        <taxon>Pirellulales</taxon>
        <taxon>Pirellulaceae</taxon>
        <taxon>Rubripirellula</taxon>
    </lineage>
</organism>
<dbReference type="AlphaFoldDB" id="A0A5B1CKM0"/>
<dbReference type="Pfam" id="PF04255">
    <property type="entry name" value="DUF433"/>
    <property type="match status" value="1"/>
</dbReference>
<dbReference type="InterPro" id="IPR007367">
    <property type="entry name" value="DUF433"/>
</dbReference>
<sequence>MLLQGYLLSVLDYFGSACKQETHGISCDCQMSDPQSQCRIKSCENGESCQGRDIDAPAFECLISDIPVHIGKPVPKLRFNLEAALNFSDPREIPAYSVPTAAHYLQMPVATLRSWVLGRSYKTQDGAKRFRPIVDLHNKNVPLLSFYNLCEAHVLSVLRKHHQIDLGHIRKAIGFVRKEFGWERPLIQQDFRISGAQLFVEHLGKYVDAAGGGQILLDGIEIYFQRFEWKDNLTSRLYPFTHQRAQESPKLVFIDPNFAFGRPALASMHIATAVIAERYKAGDSIDTLKKDYGCTRLEIEEGLRCELQIKVAA</sequence>
<dbReference type="Pfam" id="PF21321">
    <property type="entry name" value="HTH_66"/>
    <property type="match status" value="1"/>
</dbReference>
<gene>
    <name evidence="2" type="ORF">LF1_34030</name>
</gene>
<feature type="domain" description="Putative antitoxin VapB45-like DNA-binding HTH" evidence="1">
    <location>
        <begin position="94"/>
        <end position="173"/>
    </location>
</feature>
<comment type="caution">
    <text evidence="2">The sequence shown here is derived from an EMBL/GenBank/DDBJ whole genome shotgun (WGS) entry which is preliminary data.</text>
</comment>
<evidence type="ECO:0000313" key="2">
    <source>
        <dbReference type="EMBL" id="KAA1260861.1"/>
    </source>
</evidence>
<dbReference type="Proteomes" id="UP000322699">
    <property type="component" value="Unassembled WGS sequence"/>
</dbReference>
<keyword evidence="3" id="KW-1185">Reference proteome</keyword>
<dbReference type="InterPro" id="IPR048708">
    <property type="entry name" value="VapB45-like_HTH"/>
</dbReference>
<reference evidence="2 3" key="1">
    <citation type="submission" date="2019-08" db="EMBL/GenBank/DDBJ databases">
        <title>Deep-cultivation of Planctomycetes and their phenomic and genomic characterization uncovers novel biology.</title>
        <authorList>
            <person name="Wiegand S."/>
            <person name="Jogler M."/>
            <person name="Boedeker C."/>
            <person name="Pinto D."/>
            <person name="Vollmers J."/>
            <person name="Rivas-Marin E."/>
            <person name="Kohn T."/>
            <person name="Peeters S.H."/>
            <person name="Heuer A."/>
            <person name="Rast P."/>
            <person name="Oberbeckmann S."/>
            <person name="Bunk B."/>
            <person name="Jeske O."/>
            <person name="Meyerdierks A."/>
            <person name="Storesund J.E."/>
            <person name="Kallscheuer N."/>
            <person name="Luecker S."/>
            <person name="Lage O.M."/>
            <person name="Pohl T."/>
            <person name="Merkel B.J."/>
            <person name="Hornburger P."/>
            <person name="Mueller R.-W."/>
            <person name="Bruemmer F."/>
            <person name="Labrenz M."/>
            <person name="Spormann A.M."/>
            <person name="Op Den Camp H."/>
            <person name="Overmann J."/>
            <person name="Amann R."/>
            <person name="Jetten M.S.M."/>
            <person name="Mascher T."/>
            <person name="Medema M.H."/>
            <person name="Devos D.P."/>
            <person name="Kaster A.-K."/>
            <person name="Ovreas L."/>
            <person name="Rohde M."/>
            <person name="Galperin M.Y."/>
            <person name="Jogler C."/>
        </authorList>
    </citation>
    <scope>NUCLEOTIDE SEQUENCE [LARGE SCALE GENOMIC DNA]</scope>
    <source>
        <strain evidence="2 3">LF1</strain>
    </source>
</reference>
<accession>A0A5B1CKM0</accession>
<name>A0A5B1CKM0_9BACT</name>
<evidence type="ECO:0000313" key="3">
    <source>
        <dbReference type="Proteomes" id="UP000322699"/>
    </source>
</evidence>